<organism evidence="1">
    <name type="scientific">bioreactor metagenome</name>
    <dbReference type="NCBI Taxonomy" id="1076179"/>
    <lineage>
        <taxon>unclassified sequences</taxon>
        <taxon>metagenomes</taxon>
        <taxon>ecological metagenomes</taxon>
    </lineage>
</organism>
<reference evidence="1" key="1">
    <citation type="submission" date="2019-08" db="EMBL/GenBank/DDBJ databases">
        <authorList>
            <person name="Kucharzyk K."/>
            <person name="Murdoch R.W."/>
            <person name="Higgins S."/>
            <person name="Loffler F."/>
        </authorList>
    </citation>
    <scope>NUCLEOTIDE SEQUENCE</scope>
</reference>
<dbReference type="EMBL" id="VSSQ01087275">
    <property type="protein sequence ID" value="MPN34305.1"/>
    <property type="molecule type" value="Genomic_DNA"/>
</dbReference>
<name>A0A645H5N8_9ZZZZ</name>
<comment type="caution">
    <text evidence="1">The sequence shown here is derived from an EMBL/GenBank/DDBJ whole genome shotgun (WGS) entry which is preliminary data.</text>
</comment>
<accession>A0A645H5N8</accession>
<proteinExistence type="predicted"/>
<protein>
    <submittedName>
        <fullName evidence="1">Uncharacterized protein</fullName>
    </submittedName>
</protein>
<gene>
    <name evidence="1" type="ORF">SDC9_181798</name>
</gene>
<sequence>MDGEFKNGKKDAEGKDIIQRKIALYAQDANRNITARYTLTAPRLTINSPEASIQHGTFKGDLYVSSKNFKLVDATVDGNVYFTADEAKGTFTMDDKSKVTGKQEIKK</sequence>
<dbReference type="AlphaFoldDB" id="A0A645H5N8"/>
<evidence type="ECO:0000313" key="1">
    <source>
        <dbReference type="EMBL" id="MPN34305.1"/>
    </source>
</evidence>